<comment type="caution">
    <text evidence="1">The sequence shown here is derived from an EMBL/GenBank/DDBJ whole genome shotgun (WGS) entry which is preliminary data.</text>
</comment>
<reference evidence="1" key="1">
    <citation type="journal article" date="2014" name="Front. Microbiol.">
        <title>High frequency of phylogenetically diverse reductive dehalogenase-homologous genes in deep subseafloor sedimentary metagenomes.</title>
        <authorList>
            <person name="Kawai M."/>
            <person name="Futagami T."/>
            <person name="Toyoda A."/>
            <person name="Takaki Y."/>
            <person name="Nishi S."/>
            <person name="Hori S."/>
            <person name="Arai W."/>
            <person name="Tsubouchi T."/>
            <person name="Morono Y."/>
            <person name="Uchiyama I."/>
            <person name="Ito T."/>
            <person name="Fujiyama A."/>
            <person name="Inagaki F."/>
            <person name="Takami H."/>
        </authorList>
    </citation>
    <scope>NUCLEOTIDE SEQUENCE</scope>
    <source>
        <strain evidence="1">Expedition CK06-06</strain>
    </source>
</reference>
<gene>
    <name evidence="1" type="ORF">S12H4_33230</name>
</gene>
<sequence length="69" mass="8115">MKLKYNRNSELEIAGFGLFKPGAIVEVDDETEAKRYLDSSYFDEVKKRKKIVKVKKYKTKEVNKNATRK</sequence>
<accession>X1SV18</accession>
<name>X1SV18_9ZZZZ</name>
<protein>
    <submittedName>
        <fullName evidence="1">Uncharacterized protein</fullName>
    </submittedName>
</protein>
<proteinExistence type="predicted"/>
<dbReference type="EMBL" id="BARW01019569">
    <property type="protein sequence ID" value="GAI96808.1"/>
    <property type="molecule type" value="Genomic_DNA"/>
</dbReference>
<organism evidence="1">
    <name type="scientific">marine sediment metagenome</name>
    <dbReference type="NCBI Taxonomy" id="412755"/>
    <lineage>
        <taxon>unclassified sequences</taxon>
        <taxon>metagenomes</taxon>
        <taxon>ecological metagenomes</taxon>
    </lineage>
</organism>
<evidence type="ECO:0000313" key="1">
    <source>
        <dbReference type="EMBL" id="GAI96808.1"/>
    </source>
</evidence>
<dbReference type="AlphaFoldDB" id="X1SV18"/>